<dbReference type="CDD" id="cd08283">
    <property type="entry name" value="FDH_like_1"/>
    <property type="match status" value="1"/>
</dbReference>
<gene>
    <name evidence="8" type="ORF">N864_09995</name>
</gene>
<dbReference type="InterPro" id="IPR036291">
    <property type="entry name" value="NAD(P)-bd_dom_sf"/>
</dbReference>
<dbReference type="InterPro" id="IPR011032">
    <property type="entry name" value="GroES-like_sf"/>
</dbReference>
<dbReference type="RefSeq" id="WP_034719467.1">
    <property type="nucleotide sequence ID" value="NZ_AWQS01000184.1"/>
</dbReference>
<dbReference type="InterPro" id="IPR002328">
    <property type="entry name" value="ADH_Zn_CS"/>
</dbReference>
<dbReference type="OrthoDB" id="241504at2"/>
<evidence type="ECO:0000256" key="1">
    <source>
        <dbReference type="ARBA" id="ARBA00001947"/>
    </source>
</evidence>
<dbReference type="Proteomes" id="UP000019494">
    <property type="component" value="Unassembled WGS sequence"/>
</dbReference>
<feature type="domain" description="Alcohol dehydrogenase-like N-terminal" evidence="7">
    <location>
        <begin position="25"/>
        <end position="145"/>
    </location>
</feature>
<reference evidence="9" key="1">
    <citation type="submission" date="2013-08" db="EMBL/GenBank/DDBJ databases">
        <title>Intrasporangium oryzae NRRL B-24470.</title>
        <authorList>
            <person name="Liu H."/>
            <person name="Wang G."/>
        </authorList>
    </citation>
    <scope>NUCLEOTIDE SEQUENCE [LARGE SCALE GENOMIC DNA]</scope>
    <source>
        <strain evidence="9">Q5-1</strain>
    </source>
</reference>
<dbReference type="PANTHER" id="PTHR42813:SF2">
    <property type="entry name" value="DEHYDROGENASE, ZINC-CONTAINING, PUTATIVE (AFU_ORTHOLOGUE AFUA_2G02810)-RELATED"/>
    <property type="match status" value="1"/>
</dbReference>
<feature type="domain" description="Alcohol dehydrogenase-like C-terminal" evidence="6">
    <location>
        <begin position="199"/>
        <end position="268"/>
    </location>
</feature>
<dbReference type="Pfam" id="PF08240">
    <property type="entry name" value="ADH_N"/>
    <property type="match status" value="1"/>
</dbReference>
<dbReference type="PROSITE" id="PS00059">
    <property type="entry name" value="ADH_ZINC"/>
    <property type="match status" value="1"/>
</dbReference>
<dbReference type="Pfam" id="PF00107">
    <property type="entry name" value="ADH_zinc_N"/>
    <property type="match status" value="1"/>
</dbReference>
<dbReference type="SUPFAM" id="SSF50129">
    <property type="entry name" value="GroES-like"/>
    <property type="match status" value="1"/>
</dbReference>
<evidence type="ECO:0000259" key="6">
    <source>
        <dbReference type="Pfam" id="PF00107"/>
    </source>
</evidence>
<dbReference type="GO" id="GO:0016491">
    <property type="term" value="F:oxidoreductase activity"/>
    <property type="evidence" value="ECO:0007669"/>
    <property type="project" value="UniProtKB-KW"/>
</dbReference>
<sequence>MRAVTWQGKHDVRVETVPDPTIQHDTDAVIRVTSTAICGSDLHLYDIFGPFLKPGDVLGHETMGVVEAVGSQAGQRLKVGDRVVVPFNISCGTCWMCTHGLQSQCETTQVTQHGTGAALFGYTELYGEVPGGQAEYLRVPQAQYGPIVVPHEGPDEQYLYLSDILPTAWQGVAYAATGDRSLEKNPVEGNTVVVLGLGPVGQLCVRVARLQGAARVIAVDRVTERLALAAEWGAEVVDQGSVDDVVETLLKLTGGRGPDAVIDAVGMEAHGSPVAKAAQTAAGMLPKAVAQPLFTHAGVDRLDALHTALRSVRRGGTVSLVGVYGGAMDPVPMLTMFDRQVTVRMGQCNVRRWTDAIMPCVTSEDDVLGLSHLATHRLPLSSAPAAYAMFQQKSDGCIKVVLDPAA</sequence>
<dbReference type="PATRIC" id="fig|584657.3.peg.3321"/>
<name>W9GLM1_9MICO</name>
<dbReference type="Gene3D" id="3.40.50.720">
    <property type="entry name" value="NAD(P)-binding Rossmann-like Domain"/>
    <property type="match status" value="1"/>
</dbReference>
<comment type="cofactor">
    <cofactor evidence="1 5">
        <name>Zn(2+)</name>
        <dbReference type="ChEBI" id="CHEBI:29105"/>
    </cofactor>
</comment>
<keyword evidence="4" id="KW-0560">Oxidoreductase</keyword>
<comment type="similarity">
    <text evidence="5">Belongs to the zinc-containing alcohol dehydrogenase family.</text>
</comment>
<protein>
    <submittedName>
        <fullName evidence="8">Molecular chaperone GroES</fullName>
    </submittedName>
</protein>
<comment type="caution">
    <text evidence="8">The sequence shown here is derived from an EMBL/GenBank/DDBJ whole genome shotgun (WGS) entry which is preliminary data.</text>
</comment>
<evidence type="ECO:0000256" key="2">
    <source>
        <dbReference type="ARBA" id="ARBA00022723"/>
    </source>
</evidence>
<evidence type="ECO:0000256" key="4">
    <source>
        <dbReference type="ARBA" id="ARBA00023002"/>
    </source>
</evidence>
<evidence type="ECO:0000259" key="7">
    <source>
        <dbReference type="Pfam" id="PF08240"/>
    </source>
</evidence>
<evidence type="ECO:0000313" key="9">
    <source>
        <dbReference type="Proteomes" id="UP000019494"/>
    </source>
</evidence>
<evidence type="ECO:0000256" key="3">
    <source>
        <dbReference type="ARBA" id="ARBA00022833"/>
    </source>
</evidence>
<dbReference type="AlphaFoldDB" id="W9GLM1"/>
<evidence type="ECO:0000313" key="8">
    <source>
        <dbReference type="EMBL" id="EWT04804.1"/>
    </source>
</evidence>
<proteinExistence type="inferred from homology"/>
<dbReference type="InterPro" id="IPR013149">
    <property type="entry name" value="ADH-like_C"/>
</dbReference>
<organism evidence="8 9">
    <name type="scientific">Intrasporangium chromatireducens Q5-1</name>
    <dbReference type="NCBI Taxonomy" id="584657"/>
    <lineage>
        <taxon>Bacteria</taxon>
        <taxon>Bacillati</taxon>
        <taxon>Actinomycetota</taxon>
        <taxon>Actinomycetes</taxon>
        <taxon>Micrococcales</taxon>
        <taxon>Intrasporangiaceae</taxon>
        <taxon>Intrasporangium</taxon>
    </lineage>
</organism>
<dbReference type="PANTHER" id="PTHR42813">
    <property type="entry name" value="ZINC-TYPE ALCOHOL DEHYDROGENASE-LIKE"/>
    <property type="match status" value="1"/>
</dbReference>
<keyword evidence="3 5" id="KW-0862">Zinc</keyword>
<keyword evidence="9" id="KW-1185">Reference proteome</keyword>
<keyword evidence="2 5" id="KW-0479">Metal-binding</keyword>
<dbReference type="InterPro" id="IPR013154">
    <property type="entry name" value="ADH-like_N"/>
</dbReference>
<dbReference type="GO" id="GO:0008270">
    <property type="term" value="F:zinc ion binding"/>
    <property type="evidence" value="ECO:0007669"/>
    <property type="project" value="InterPro"/>
</dbReference>
<evidence type="ECO:0000256" key="5">
    <source>
        <dbReference type="RuleBase" id="RU361277"/>
    </source>
</evidence>
<dbReference type="Gene3D" id="3.90.180.10">
    <property type="entry name" value="Medium-chain alcohol dehydrogenases, catalytic domain"/>
    <property type="match status" value="1"/>
</dbReference>
<accession>W9GLM1</accession>
<dbReference type="SUPFAM" id="SSF51735">
    <property type="entry name" value="NAD(P)-binding Rossmann-fold domains"/>
    <property type="match status" value="1"/>
</dbReference>
<dbReference type="EMBL" id="AWQS01000184">
    <property type="protein sequence ID" value="EWT04804.1"/>
    <property type="molecule type" value="Genomic_DNA"/>
</dbReference>